<organism evidence="2 3">
    <name type="scientific">Gehongia tenuis</name>
    <dbReference type="NCBI Taxonomy" id="2763655"/>
    <lineage>
        <taxon>Bacteria</taxon>
        <taxon>Bacillati</taxon>
        <taxon>Bacillota</taxon>
        <taxon>Clostridia</taxon>
        <taxon>Christensenellales</taxon>
        <taxon>Christensenellaceae</taxon>
        <taxon>Gehongia</taxon>
    </lineage>
</organism>
<reference evidence="2" key="1">
    <citation type="submission" date="2020-08" db="EMBL/GenBank/DDBJ databases">
        <title>Genome public.</title>
        <authorList>
            <person name="Liu C."/>
            <person name="Sun Q."/>
        </authorList>
    </citation>
    <scope>NUCLEOTIDE SEQUENCE</scope>
    <source>
        <strain evidence="2">NSJ-53</strain>
    </source>
</reference>
<feature type="domain" description="DUF3825" evidence="1">
    <location>
        <begin position="250"/>
        <end position="521"/>
    </location>
</feature>
<evidence type="ECO:0000313" key="2">
    <source>
        <dbReference type="EMBL" id="MBC8531354.1"/>
    </source>
</evidence>
<dbReference type="Proteomes" id="UP000623172">
    <property type="component" value="Unassembled WGS sequence"/>
</dbReference>
<comment type="caution">
    <text evidence="2">The sequence shown here is derived from an EMBL/GenBank/DDBJ whole genome shotgun (WGS) entry which is preliminary data.</text>
</comment>
<protein>
    <submittedName>
        <fullName evidence="2">DUF3825 domain-containing protein</fullName>
    </submittedName>
</protein>
<evidence type="ECO:0000259" key="1">
    <source>
        <dbReference type="Pfam" id="PF12873"/>
    </source>
</evidence>
<gene>
    <name evidence="2" type="ORF">H8696_05770</name>
</gene>
<name>A0A926D4M6_9FIRM</name>
<dbReference type="RefSeq" id="WP_249315898.1">
    <property type="nucleotide sequence ID" value="NZ_JACRSR010000001.1"/>
</dbReference>
<sequence>MKSGFFSIGYVENKGYAAEMRRLCGTNIDYRLLDEYVDAEWQDRYNRCLCWDERLEPVDPHGKNIAYMLVDTGYVTTGGEKIYGGFTTRRLNGLEKDSNWQGVAIGTRESILKGWRAAGGSLRSYTFLRDFSSLERVLNSMTGKNLTEEAWEAALQSAFDEAQRTGRLGVYQGTAKGAISYYPLGETTLTGEPIWLTMEANLVTGAQPWFGLMAKGENELLEKILDMNCYHLGSMIFEGAGTANAFLQQLAELAMDEVWTASPAGSPPYGILRSYITHTLYRLEDEDARSDGSGPRHVDEVDGKIYFNSGLLSRLFRQIIIVGERCDIELSIEGMGKRTYRMIKNPCCYSESDREIANIYDGEIYKLPPIARYFTDYREIMFDARYAIKLNDLHIFEDGVERKRLPKYDEEYQRCKDNPEVKNILLARIARDFDSAIQRAKLLAERNYKLAVPQFWRETGEIQFLLPIYLGELEEADRPQCALALSLDRSGRVPYYRGATILTLDMAYNNARLIAKPDVFWLDATVEPET</sequence>
<dbReference type="AlphaFoldDB" id="A0A926D4M6"/>
<evidence type="ECO:0000313" key="3">
    <source>
        <dbReference type="Proteomes" id="UP000623172"/>
    </source>
</evidence>
<proteinExistence type="predicted"/>
<keyword evidence="3" id="KW-1185">Reference proteome</keyword>
<dbReference type="InterPro" id="IPR024437">
    <property type="entry name" value="DUF3825"/>
</dbReference>
<dbReference type="EMBL" id="JACRSR010000001">
    <property type="protein sequence ID" value="MBC8531354.1"/>
    <property type="molecule type" value="Genomic_DNA"/>
</dbReference>
<accession>A0A926D4M6</accession>
<dbReference type="Pfam" id="PF12873">
    <property type="entry name" value="DUF3825"/>
    <property type="match status" value="1"/>
</dbReference>